<organism evidence="3 4">
    <name type="scientific">Mycobacterium colombiense CECT 3035</name>
    <dbReference type="NCBI Taxonomy" id="1041522"/>
    <lineage>
        <taxon>Bacteria</taxon>
        <taxon>Bacillati</taxon>
        <taxon>Actinomycetota</taxon>
        <taxon>Actinomycetes</taxon>
        <taxon>Mycobacteriales</taxon>
        <taxon>Mycobacteriaceae</taxon>
        <taxon>Mycobacterium</taxon>
        <taxon>Mycobacterium avium complex (MAC)</taxon>
    </lineage>
</organism>
<gene>
    <name evidence="3" type="ORF">MCOL_V204490</name>
</gene>
<evidence type="ECO:0000313" key="4">
    <source>
        <dbReference type="Proteomes" id="UP000006455"/>
    </source>
</evidence>
<name>J4JVP9_9MYCO</name>
<keyword evidence="3" id="KW-0808">Transferase</keyword>
<sequence length="80" mass="8475">MPLIHRIKIPKLGMAVDAATLSEWLVADGEGVEAGTPLYVAATDKVDQEIQSPVSGTIRLIGEADTTYPVGTLIAEIVEQ</sequence>
<reference evidence="3 4" key="1">
    <citation type="journal article" date="2011" name="J. Bacteriol.">
        <title>Genome sequence of the Mycobacterium colombiense type strain, CECT 3035.</title>
        <authorList>
            <person name="Gonzalez-Perez M."/>
            <person name="Murcia M.I."/>
            <person name="Landsman D."/>
            <person name="Jordan I.K."/>
            <person name="Marino-Ramirez L."/>
        </authorList>
    </citation>
    <scope>NUCLEOTIDE SEQUENCE [LARGE SCALE GENOMIC DNA]</scope>
    <source>
        <strain evidence="3 4">CECT 3035</strain>
    </source>
</reference>
<evidence type="ECO:0000313" key="3">
    <source>
        <dbReference type="EMBL" id="EJO89417.1"/>
    </source>
</evidence>
<dbReference type="GO" id="GO:0016746">
    <property type="term" value="F:acyltransferase activity"/>
    <property type="evidence" value="ECO:0007669"/>
    <property type="project" value="UniProtKB-KW"/>
</dbReference>
<dbReference type="CDD" id="cd06849">
    <property type="entry name" value="lipoyl_domain"/>
    <property type="match status" value="1"/>
</dbReference>
<dbReference type="RefSeq" id="WP_007769930.1">
    <property type="nucleotide sequence ID" value="NZ_AFVW02000002.1"/>
</dbReference>
<keyword evidence="1" id="KW-0450">Lipoyl</keyword>
<dbReference type="OrthoDB" id="9805770at2"/>
<dbReference type="PROSITE" id="PS00189">
    <property type="entry name" value="LIPOYL"/>
    <property type="match status" value="1"/>
</dbReference>
<dbReference type="SUPFAM" id="SSF51230">
    <property type="entry name" value="Single hybrid motif"/>
    <property type="match status" value="1"/>
</dbReference>
<dbReference type="GeneID" id="31526321"/>
<evidence type="ECO:0000259" key="2">
    <source>
        <dbReference type="PROSITE" id="PS50968"/>
    </source>
</evidence>
<dbReference type="Gene3D" id="2.40.50.100">
    <property type="match status" value="1"/>
</dbReference>
<accession>J4JVP9</accession>
<dbReference type="EMBL" id="AFVW02000002">
    <property type="protein sequence ID" value="EJO89417.1"/>
    <property type="molecule type" value="Genomic_DNA"/>
</dbReference>
<keyword evidence="3" id="KW-0012">Acyltransferase</keyword>
<dbReference type="STRING" id="1041522.GCA_002105755_02183"/>
<evidence type="ECO:0000256" key="1">
    <source>
        <dbReference type="ARBA" id="ARBA00022823"/>
    </source>
</evidence>
<dbReference type="InterPro" id="IPR000089">
    <property type="entry name" value="Biotin_lipoyl"/>
</dbReference>
<feature type="domain" description="Lipoyl-binding" evidence="2">
    <location>
        <begin position="4"/>
        <end position="78"/>
    </location>
</feature>
<protein>
    <submittedName>
        <fullName evidence="3">Dihydrolipoamide acyltransferase</fullName>
    </submittedName>
</protein>
<dbReference type="InterPro" id="IPR003016">
    <property type="entry name" value="2-oxoA_DH_lipoyl-BS"/>
</dbReference>
<dbReference type="Proteomes" id="UP000006455">
    <property type="component" value="Unassembled WGS sequence"/>
</dbReference>
<dbReference type="AlphaFoldDB" id="J4JVP9"/>
<dbReference type="eggNOG" id="COG0508">
    <property type="taxonomic scope" value="Bacteria"/>
</dbReference>
<dbReference type="InterPro" id="IPR011053">
    <property type="entry name" value="Single_hybrid_motif"/>
</dbReference>
<dbReference type="Pfam" id="PF00364">
    <property type="entry name" value="Biotin_lipoyl"/>
    <property type="match status" value="1"/>
</dbReference>
<dbReference type="PROSITE" id="PS50968">
    <property type="entry name" value="BIOTINYL_LIPOYL"/>
    <property type="match status" value="1"/>
</dbReference>
<proteinExistence type="predicted"/>
<comment type="caution">
    <text evidence="3">The sequence shown here is derived from an EMBL/GenBank/DDBJ whole genome shotgun (WGS) entry which is preliminary data.</text>
</comment>